<sequence>MLCSRPSIKDVALPKWEDRSTSVSNDPLSPKIGCMGQVKRTNKIVGFPTSHKLTLSTKTNNSNNNVKYFKLKKLFSGKNLTANTNITATTTTTTCCRRREVEDVKESDVCINIVEMDPPLPVIKKVAKPDDKGDENSLWKRRSGGGSLKSLQLQHLQIPRHQLEVSTV</sequence>
<gene>
    <name evidence="1" type="ORF">Pint_08257</name>
</gene>
<proteinExistence type="predicted"/>
<name>A0ACC0XV42_9ROSI</name>
<reference evidence="2" key="1">
    <citation type="journal article" date="2023" name="G3 (Bethesda)">
        <title>Genome assembly and association tests identify interacting loci associated with vigor, precocity, and sex in interspecific pistachio rootstocks.</title>
        <authorList>
            <person name="Palmer W."/>
            <person name="Jacygrad E."/>
            <person name="Sagayaradj S."/>
            <person name="Cavanaugh K."/>
            <person name="Han R."/>
            <person name="Bertier L."/>
            <person name="Beede B."/>
            <person name="Kafkas S."/>
            <person name="Golino D."/>
            <person name="Preece J."/>
            <person name="Michelmore R."/>
        </authorList>
    </citation>
    <scope>NUCLEOTIDE SEQUENCE [LARGE SCALE GENOMIC DNA]</scope>
</reference>
<comment type="caution">
    <text evidence="1">The sequence shown here is derived from an EMBL/GenBank/DDBJ whole genome shotgun (WGS) entry which is preliminary data.</text>
</comment>
<evidence type="ECO:0000313" key="1">
    <source>
        <dbReference type="EMBL" id="KAJ0025174.1"/>
    </source>
</evidence>
<keyword evidence="2" id="KW-1185">Reference proteome</keyword>
<protein>
    <submittedName>
        <fullName evidence="1">Uncharacterized protein</fullName>
    </submittedName>
</protein>
<accession>A0ACC0XV42</accession>
<evidence type="ECO:0000313" key="2">
    <source>
        <dbReference type="Proteomes" id="UP001163603"/>
    </source>
</evidence>
<dbReference type="EMBL" id="CM047745">
    <property type="protein sequence ID" value="KAJ0025174.1"/>
    <property type="molecule type" value="Genomic_DNA"/>
</dbReference>
<dbReference type="Proteomes" id="UP001163603">
    <property type="component" value="Chromosome 10"/>
</dbReference>
<organism evidence="1 2">
    <name type="scientific">Pistacia integerrima</name>
    <dbReference type="NCBI Taxonomy" id="434235"/>
    <lineage>
        <taxon>Eukaryota</taxon>
        <taxon>Viridiplantae</taxon>
        <taxon>Streptophyta</taxon>
        <taxon>Embryophyta</taxon>
        <taxon>Tracheophyta</taxon>
        <taxon>Spermatophyta</taxon>
        <taxon>Magnoliopsida</taxon>
        <taxon>eudicotyledons</taxon>
        <taxon>Gunneridae</taxon>
        <taxon>Pentapetalae</taxon>
        <taxon>rosids</taxon>
        <taxon>malvids</taxon>
        <taxon>Sapindales</taxon>
        <taxon>Anacardiaceae</taxon>
        <taxon>Pistacia</taxon>
    </lineage>
</organism>